<dbReference type="PANTHER" id="PTHR11659">
    <property type="entry name" value="GLUTAMYL-TRNA GLN AMIDOTRANSFERASE SUBUNIT B MITOCHONDRIAL AND PROKARYOTIC PET112-RELATED"/>
    <property type="match status" value="1"/>
</dbReference>
<proteinExistence type="inferred from homology"/>
<keyword evidence="6 10" id="KW-0648">Protein biosynthesis</keyword>
<comment type="subunit">
    <text evidence="2 10">Heterotrimer of A, B and C subunits.</text>
</comment>
<evidence type="ECO:0000256" key="3">
    <source>
        <dbReference type="ARBA" id="ARBA00022598"/>
    </source>
</evidence>
<dbReference type="AlphaFoldDB" id="A0A1G2GXU5"/>
<dbReference type="GO" id="GO:0005524">
    <property type="term" value="F:ATP binding"/>
    <property type="evidence" value="ECO:0007669"/>
    <property type="project" value="UniProtKB-KW"/>
</dbReference>
<dbReference type="SMART" id="SM00845">
    <property type="entry name" value="GatB_Yqey"/>
    <property type="match status" value="1"/>
</dbReference>
<dbReference type="Gene3D" id="1.10.150.380">
    <property type="entry name" value="GatB domain, N-terminal subdomain"/>
    <property type="match status" value="1"/>
</dbReference>
<keyword evidence="4 10" id="KW-0547">Nucleotide-binding</keyword>
<dbReference type="GO" id="GO:0070681">
    <property type="term" value="P:glutaminyl-tRNAGln biosynthesis via transamidation"/>
    <property type="evidence" value="ECO:0007669"/>
    <property type="project" value="TreeGrafter"/>
</dbReference>
<evidence type="ECO:0000256" key="1">
    <source>
        <dbReference type="ARBA" id="ARBA00005306"/>
    </source>
</evidence>
<dbReference type="Pfam" id="PF02934">
    <property type="entry name" value="GatB_N"/>
    <property type="match status" value="1"/>
</dbReference>
<dbReference type="PROSITE" id="PS01234">
    <property type="entry name" value="GATB"/>
    <property type="match status" value="1"/>
</dbReference>
<evidence type="ECO:0000256" key="5">
    <source>
        <dbReference type="ARBA" id="ARBA00022840"/>
    </source>
</evidence>
<dbReference type="FunFam" id="1.10.10.410:FF:000001">
    <property type="entry name" value="Aspartyl/glutamyl-tRNA(Asn/Gln) amidotransferase subunit B"/>
    <property type="match status" value="1"/>
</dbReference>
<reference evidence="12 13" key="1">
    <citation type="journal article" date="2016" name="Nat. Commun.">
        <title>Thousands of microbial genomes shed light on interconnected biogeochemical processes in an aquifer system.</title>
        <authorList>
            <person name="Anantharaman K."/>
            <person name="Brown C.T."/>
            <person name="Hug L.A."/>
            <person name="Sharon I."/>
            <person name="Castelle C.J."/>
            <person name="Probst A.J."/>
            <person name="Thomas B.C."/>
            <person name="Singh A."/>
            <person name="Wilkins M.J."/>
            <person name="Karaoz U."/>
            <person name="Brodie E.L."/>
            <person name="Williams K.H."/>
            <person name="Hubbard S.S."/>
            <person name="Banfield J.F."/>
        </authorList>
    </citation>
    <scope>NUCLEOTIDE SEQUENCE [LARGE SCALE GENOMIC DNA]</scope>
</reference>
<accession>A0A1G2GXU5</accession>
<comment type="similarity">
    <text evidence="1 10">Belongs to the GatB/GatE family. GatB subfamily.</text>
</comment>
<dbReference type="GO" id="GO:0006412">
    <property type="term" value="P:translation"/>
    <property type="evidence" value="ECO:0007669"/>
    <property type="project" value="UniProtKB-UniRule"/>
</dbReference>
<dbReference type="SUPFAM" id="SSF55931">
    <property type="entry name" value="Glutamine synthetase/guanido kinase"/>
    <property type="match status" value="1"/>
</dbReference>
<dbReference type="InterPro" id="IPR017958">
    <property type="entry name" value="Gln-tRNA_amidoTrfase_suB_CS"/>
</dbReference>
<evidence type="ECO:0000259" key="11">
    <source>
        <dbReference type="SMART" id="SM00845"/>
    </source>
</evidence>
<dbReference type="PANTHER" id="PTHR11659:SF0">
    <property type="entry name" value="GLUTAMYL-TRNA(GLN) AMIDOTRANSFERASE SUBUNIT B, MITOCHONDRIAL"/>
    <property type="match status" value="1"/>
</dbReference>
<evidence type="ECO:0000256" key="6">
    <source>
        <dbReference type="ARBA" id="ARBA00022917"/>
    </source>
</evidence>
<evidence type="ECO:0000313" key="12">
    <source>
        <dbReference type="EMBL" id="OGZ55012.1"/>
    </source>
</evidence>
<dbReference type="GO" id="GO:0050567">
    <property type="term" value="F:glutaminyl-tRNA synthase (glutamine-hydrolyzing) activity"/>
    <property type="evidence" value="ECO:0007669"/>
    <property type="project" value="UniProtKB-UniRule"/>
</dbReference>
<dbReference type="GO" id="GO:0050566">
    <property type="term" value="F:asparaginyl-tRNA synthase (glutamine-hydrolyzing) activity"/>
    <property type="evidence" value="ECO:0007669"/>
    <property type="project" value="RHEA"/>
</dbReference>
<evidence type="ECO:0000256" key="9">
    <source>
        <dbReference type="ARBA" id="ARBA00047913"/>
    </source>
</evidence>
<gene>
    <name evidence="10" type="primary">gatB</name>
    <name evidence="12" type="ORF">A3J04_01655</name>
</gene>
<dbReference type="NCBIfam" id="TIGR00133">
    <property type="entry name" value="gatB"/>
    <property type="match status" value="1"/>
</dbReference>
<evidence type="ECO:0000313" key="13">
    <source>
        <dbReference type="Proteomes" id="UP000177954"/>
    </source>
</evidence>
<evidence type="ECO:0000256" key="10">
    <source>
        <dbReference type="HAMAP-Rule" id="MF_00121"/>
    </source>
</evidence>
<comment type="catalytic activity">
    <reaction evidence="9 10">
        <text>L-glutamyl-tRNA(Gln) + L-glutamine + ATP + H2O = L-glutaminyl-tRNA(Gln) + L-glutamate + ADP + phosphate + H(+)</text>
        <dbReference type="Rhea" id="RHEA:17521"/>
        <dbReference type="Rhea" id="RHEA-COMP:9681"/>
        <dbReference type="Rhea" id="RHEA-COMP:9684"/>
        <dbReference type="ChEBI" id="CHEBI:15377"/>
        <dbReference type="ChEBI" id="CHEBI:15378"/>
        <dbReference type="ChEBI" id="CHEBI:29985"/>
        <dbReference type="ChEBI" id="CHEBI:30616"/>
        <dbReference type="ChEBI" id="CHEBI:43474"/>
        <dbReference type="ChEBI" id="CHEBI:58359"/>
        <dbReference type="ChEBI" id="CHEBI:78520"/>
        <dbReference type="ChEBI" id="CHEBI:78521"/>
        <dbReference type="ChEBI" id="CHEBI:456216"/>
    </reaction>
</comment>
<comment type="catalytic activity">
    <reaction evidence="8 10">
        <text>L-aspartyl-tRNA(Asn) + L-glutamine + ATP + H2O = L-asparaginyl-tRNA(Asn) + L-glutamate + ADP + phosphate + 2 H(+)</text>
        <dbReference type="Rhea" id="RHEA:14513"/>
        <dbReference type="Rhea" id="RHEA-COMP:9674"/>
        <dbReference type="Rhea" id="RHEA-COMP:9677"/>
        <dbReference type="ChEBI" id="CHEBI:15377"/>
        <dbReference type="ChEBI" id="CHEBI:15378"/>
        <dbReference type="ChEBI" id="CHEBI:29985"/>
        <dbReference type="ChEBI" id="CHEBI:30616"/>
        <dbReference type="ChEBI" id="CHEBI:43474"/>
        <dbReference type="ChEBI" id="CHEBI:58359"/>
        <dbReference type="ChEBI" id="CHEBI:78515"/>
        <dbReference type="ChEBI" id="CHEBI:78516"/>
        <dbReference type="ChEBI" id="CHEBI:456216"/>
    </reaction>
</comment>
<dbReference type="InterPro" id="IPR018027">
    <property type="entry name" value="Asn/Gln_amidotransferase"/>
</dbReference>
<keyword evidence="3 10" id="KW-0436">Ligase</keyword>
<feature type="domain" description="Asn/Gln amidotransferase" evidence="11">
    <location>
        <begin position="323"/>
        <end position="484"/>
    </location>
</feature>
<dbReference type="InterPro" id="IPR014746">
    <property type="entry name" value="Gln_synth/guanido_kin_cat_dom"/>
</dbReference>
<dbReference type="InterPro" id="IPR017959">
    <property type="entry name" value="Asn/Gln-tRNA_amidoTrfase_suB/E"/>
</dbReference>
<dbReference type="Proteomes" id="UP000177954">
    <property type="component" value="Unassembled WGS sequence"/>
</dbReference>
<dbReference type="InterPro" id="IPR023168">
    <property type="entry name" value="GatB_Yqey_C_2"/>
</dbReference>
<dbReference type="NCBIfam" id="NF004012">
    <property type="entry name" value="PRK05477.1-2"/>
    <property type="match status" value="1"/>
</dbReference>
<comment type="caution">
    <text evidence="12">The sequence shown here is derived from an EMBL/GenBank/DDBJ whole genome shotgun (WGS) entry which is preliminary data.</text>
</comment>
<dbReference type="InterPro" id="IPR004413">
    <property type="entry name" value="GatB"/>
</dbReference>
<dbReference type="HAMAP" id="MF_00121">
    <property type="entry name" value="GatB"/>
    <property type="match status" value="1"/>
</dbReference>
<keyword evidence="5 10" id="KW-0067">ATP-binding</keyword>
<sequence>MDYEPVIGLEIHAELATTSKMFCRCKNDPDETEPNKNICPICLAHPGTLPVANEDAIRKVIAVGLALGAEIPDKSQFDRKNYFYPDLPKGYQISQYEHPLTRSGFITLASGKKVRITRVHLEEDTGSLLHDKSGNTLVDFNRAGIPLMELVTEPDLRSAAESREAAEELQLIFQYVGVSRARMQKGEMRVEANVSVRPKGATEFGTKVELKNINSFKFVEKAIESEIKRQIEILKAGGTVTQETRGWDEAKQETFLQRSKESAHDYRYFPEPDLPPLDVAHIREELKHHLPELPAQKRSRFKEQYGLDGEAIELFVRDKKMAEFFEETVSELQEWLASDGKATKPRDAYKLVRNYMLSDLSRALDEKGVAFDDMKVDPKNFAELITLVAEKKISSRGAKDLLSHMVKLGGDPHEIAKDKDLFQTSDSGELEAIVKKVIENNASAVAEYKAGKQNALQFLVGQAMKVSKGKGDPEVIRRLLINELSW</sequence>
<dbReference type="EMBL" id="MHNZ01000040">
    <property type="protein sequence ID" value="OGZ55012.1"/>
    <property type="molecule type" value="Genomic_DNA"/>
</dbReference>
<dbReference type="SUPFAM" id="SSF89095">
    <property type="entry name" value="GatB/YqeY motif"/>
    <property type="match status" value="1"/>
</dbReference>
<evidence type="ECO:0000256" key="4">
    <source>
        <dbReference type="ARBA" id="ARBA00022741"/>
    </source>
</evidence>
<organism evidence="12 13">
    <name type="scientific">Candidatus Ryanbacteria bacterium RIFCSPLOWO2_02_FULL_47_14</name>
    <dbReference type="NCBI Taxonomy" id="1802129"/>
    <lineage>
        <taxon>Bacteria</taxon>
        <taxon>Candidatus Ryaniibacteriota</taxon>
    </lineage>
</organism>
<comment type="function">
    <text evidence="7 10">Allows the formation of correctly charged Asn-tRNA(Asn) or Gln-tRNA(Gln) through the transamidation of misacylated Asp-tRNA(Asn) or Glu-tRNA(Gln) in organisms which lack either or both of asparaginyl-tRNA or glutaminyl-tRNA synthetases. The reaction takes place in the presence of glutamine and ATP through an activated phospho-Asp-tRNA(Asn) or phospho-Glu-tRNA(Gln).</text>
</comment>
<protein>
    <recommendedName>
        <fullName evidence="10">Aspartyl/glutamyl-tRNA(Asn/Gln) amidotransferase subunit B</fullName>
        <shortName evidence="10">Asp/Glu-ADT subunit B</shortName>
        <ecNumber evidence="10">6.3.5.-</ecNumber>
    </recommendedName>
</protein>
<evidence type="ECO:0000256" key="7">
    <source>
        <dbReference type="ARBA" id="ARBA00024799"/>
    </source>
</evidence>
<dbReference type="InterPro" id="IPR006075">
    <property type="entry name" value="Asn/Gln-tRNA_Trfase_suB/E_cat"/>
</dbReference>
<dbReference type="Pfam" id="PF02637">
    <property type="entry name" value="GatB_Yqey"/>
    <property type="match status" value="1"/>
</dbReference>
<dbReference type="STRING" id="1802129.A3J04_01655"/>
<evidence type="ECO:0000256" key="8">
    <source>
        <dbReference type="ARBA" id="ARBA00047380"/>
    </source>
</evidence>
<dbReference type="EC" id="6.3.5.-" evidence="10"/>
<dbReference type="InterPro" id="IPR042114">
    <property type="entry name" value="GatB_C_1"/>
</dbReference>
<evidence type="ECO:0000256" key="2">
    <source>
        <dbReference type="ARBA" id="ARBA00011123"/>
    </source>
</evidence>
<dbReference type="Gene3D" id="1.10.10.410">
    <property type="match status" value="1"/>
</dbReference>
<dbReference type="InterPro" id="IPR003789">
    <property type="entry name" value="Asn/Gln_tRNA_amidoTrase-B-like"/>
</dbReference>
<dbReference type="NCBIfam" id="NF004014">
    <property type="entry name" value="PRK05477.1-4"/>
    <property type="match status" value="1"/>
</dbReference>
<name>A0A1G2GXU5_9BACT</name>